<dbReference type="AlphaFoldDB" id="A0A2I1IMP1"/>
<name>A0A2I1IMP1_9ACTO</name>
<dbReference type="RefSeq" id="WP_070454274.1">
    <property type="nucleotide sequence ID" value="NZ_JASOXK010000005.1"/>
</dbReference>
<proteinExistence type="predicted"/>
<dbReference type="Proteomes" id="UP000235122">
    <property type="component" value="Unassembled WGS sequence"/>
</dbReference>
<sequence length="159" mass="16990">MDIKQWLTEIAGGVGYSVMARESGLNSGTLKRQWDAGKIPPASIVAIARRYGAAPIRGLVIAGLISEAEAGRAGYETTREALARATDEELLTELLDRVRKDGGLAHSSLTAPLDSSHPASNVIGLSDLEAEKYLDVDNAAALDEIPETLQGEQYNLDEQ</sequence>
<organism evidence="1 2">
    <name type="scientific">Winkia neuii</name>
    <dbReference type="NCBI Taxonomy" id="33007"/>
    <lineage>
        <taxon>Bacteria</taxon>
        <taxon>Bacillati</taxon>
        <taxon>Actinomycetota</taxon>
        <taxon>Actinomycetes</taxon>
        <taxon>Actinomycetales</taxon>
        <taxon>Actinomycetaceae</taxon>
        <taxon>Winkia</taxon>
    </lineage>
</organism>
<evidence type="ECO:0000313" key="1">
    <source>
        <dbReference type="EMBL" id="PKY72398.1"/>
    </source>
</evidence>
<protein>
    <submittedName>
        <fullName evidence="1">Uncharacterized protein</fullName>
    </submittedName>
</protein>
<keyword evidence="2" id="KW-1185">Reference proteome</keyword>
<dbReference type="EMBL" id="PKKO01000003">
    <property type="protein sequence ID" value="PKY72398.1"/>
    <property type="molecule type" value="Genomic_DNA"/>
</dbReference>
<evidence type="ECO:0000313" key="2">
    <source>
        <dbReference type="Proteomes" id="UP000235122"/>
    </source>
</evidence>
<accession>A0A2I1IMP1</accession>
<gene>
    <name evidence="1" type="ORF">CYJ19_06020</name>
</gene>
<comment type="caution">
    <text evidence="1">The sequence shown here is derived from an EMBL/GenBank/DDBJ whole genome shotgun (WGS) entry which is preliminary data.</text>
</comment>
<reference evidence="1 2" key="1">
    <citation type="submission" date="2017-12" db="EMBL/GenBank/DDBJ databases">
        <title>Phylogenetic diversity of female urinary microbiome.</title>
        <authorList>
            <person name="Thomas-White K."/>
            <person name="Wolfe A.J."/>
        </authorList>
    </citation>
    <scope>NUCLEOTIDE SEQUENCE [LARGE SCALE GENOMIC DNA]</scope>
    <source>
        <strain evidence="1 2">UMB0402</strain>
    </source>
</reference>